<proteinExistence type="predicted"/>
<sequence>MGSAATGTGSLSAPGTRNADSVALTTSAAGGSVTGGSAVGNGTAAMELTQTITGFRSRTETGATAFNYATCSVAGYEIGDAASLLAHAL</sequence>
<name>A0A101LX45_PICGL</name>
<keyword evidence="1" id="KW-0496">Mitochondrion</keyword>
<protein>
    <submittedName>
        <fullName evidence="1">Uncharacterized protein</fullName>
    </submittedName>
</protein>
<dbReference type="EMBL" id="LKAM01000009">
    <property type="protein sequence ID" value="KUM46937.1"/>
    <property type="molecule type" value="Genomic_DNA"/>
</dbReference>
<geneLocation type="mitochondrion" evidence="1"/>
<accession>A0A101LX45</accession>
<gene>
    <name evidence="1" type="ORF">ABT39_MTgene6392</name>
</gene>
<evidence type="ECO:0000313" key="1">
    <source>
        <dbReference type="EMBL" id="KUM46937.1"/>
    </source>
</evidence>
<dbReference type="AlphaFoldDB" id="A0A101LX45"/>
<reference evidence="1" key="1">
    <citation type="journal article" date="2015" name="Genome Biol. Evol.">
        <title>Organellar Genomes of White Spruce (Picea glauca): Assembly and Annotation.</title>
        <authorList>
            <person name="Jackman S.D."/>
            <person name="Warren R.L."/>
            <person name="Gibb E.A."/>
            <person name="Vandervalk B.P."/>
            <person name="Mohamadi H."/>
            <person name="Chu J."/>
            <person name="Raymond A."/>
            <person name="Pleasance S."/>
            <person name="Coope R."/>
            <person name="Wildung M.R."/>
            <person name="Ritland C.E."/>
            <person name="Bousquet J."/>
            <person name="Jones S.J."/>
            <person name="Bohlmann J."/>
            <person name="Birol I."/>
        </authorList>
    </citation>
    <scope>NUCLEOTIDE SEQUENCE [LARGE SCALE GENOMIC DNA]</scope>
    <source>
        <tissue evidence="1">Flushing bud</tissue>
    </source>
</reference>
<comment type="caution">
    <text evidence="1">The sequence shown here is derived from an EMBL/GenBank/DDBJ whole genome shotgun (WGS) entry which is preliminary data.</text>
</comment>
<organism evidence="1">
    <name type="scientific">Picea glauca</name>
    <name type="common">White spruce</name>
    <name type="synonym">Pinus glauca</name>
    <dbReference type="NCBI Taxonomy" id="3330"/>
    <lineage>
        <taxon>Eukaryota</taxon>
        <taxon>Viridiplantae</taxon>
        <taxon>Streptophyta</taxon>
        <taxon>Embryophyta</taxon>
        <taxon>Tracheophyta</taxon>
        <taxon>Spermatophyta</taxon>
        <taxon>Pinopsida</taxon>
        <taxon>Pinidae</taxon>
        <taxon>Conifers I</taxon>
        <taxon>Pinales</taxon>
        <taxon>Pinaceae</taxon>
        <taxon>Picea</taxon>
    </lineage>
</organism>